<dbReference type="RefSeq" id="WP_271428228.1">
    <property type="nucleotide sequence ID" value="NZ_JAQIPB010000003.1"/>
</dbReference>
<evidence type="ECO:0000313" key="2">
    <source>
        <dbReference type="Proteomes" id="UP001212602"/>
    </source>
</evidence>
<dbReference type="Pfam" id="PF07394">
    <property type="entry name" value="DUF1501"/>
    <property type="match status" value="1"/>
</dbReference>
<comment type="caution">
    <text evidence="1">The sequence shown here is derived from an EMBL/GenBank/DDBJ whole genome shotgun (WGS) entry which is preliminary data.</text>
</comment>
<dbReference type="PROSITE" id="PS51318">
    <property type="entry name" value="TAT"/>
    <property type="match status" value="1"/>
</dbReference>
<name>A0AAE3N7H1_9BURK</name>
<dbReference type="AlphaFoldDB" id="A0AAE3N7H1"/>
<reference evidence="1" key="1">
    <citation type="submission" date="2023-01" db="EMBL/GenBank/DDBJ databases">
        <title>Xenophilus mangrovi sp. nov., isolated from soil of Mangrove nature reserve.</title>
        <authorList>
            <person name="Xu S."/>
            <person name="Liu Z."/>
            <person name="Xu Y."/>
        </authorList>
    </citation>
    <scope>NUCLEOTIDE SEQUENCE</scope>
    <source>
        <strain evidence="1">YW8</strain>
    </source>
</reference>
<dbReference type="InterPro" id="IPR006311">
    <property type="entry name" value="TAT_signal"/>
</dbReference>
<dbReference type="Proteomes" id="UP001212602">
    <property type="component" value="Unassembled WGS sequence"/>
</dbReference>
<dbReference type="PANTHER" id="PTHR43737">
    <property type="entry name" value="BLL7424 PROTEIN"/>
    <property type="match status" value="1"/>
</dbReference>
<dbReference type="EMBL" id="JAQIPB010000003">
    <property type="protein sequence ID" value="MDA7417010.1"/>
    <property type="molecule type" value="Genomic_DNA"/>
</dbReference>
<dbReference type="InterPro" id="IPR010869">
    <property type="entry name" value="DUF1501"/>
</dbReference>
<sequence>MTFSPSLLSRRRLLQGLAAAPLAGAAGRVLATPAGQDARLLLVFLRGAYDCCNFLVPTASDFYYQSRPSIAIARPGQAGGALALDAQWGLHPVLADSLMPLWQRGQASFIPFAGTEDLSRSHFETQDGIELGQPLQGRRDYGSGFLNRLAGVLGAGPVQEVAPIAFTDQLPLALRGQTRVGNMGLAANGRQALGPRQSEAIAAMYQGGALQAPVAEGFALRDEVQRSLQAEMQAASRDAMSAKGFELVARRMARLMRDRYDLGFVDVGGWDTHVDQGGSTGVLANRLNDLGRGLAAFSEEMGEAAWRDTVVVVISEFGRTFRENGNKGTDHGHGTVYWVLGGGLSAQAGGRIVGEQQALTAGTLFQNRDWPVLNEYRAVLGGLFQRLYGLSPAQVAQVFPGGAAARDLRLI</sequence>
<protein>
    <submittedName>
        <fullName evidence="1">DUF1501 domain-containing protein</fullName>
    </submittedName>
</protein>
<dbReference type="PANTHER" id="PTHR43737:SF1">
    <property type="entry name" value="DUF1501 DOMAIN-CONTAINING PROTEIN"/>
    <property type="match status" value="1"/>
</dbReference>
<accession>A0AAE3N7H1</accession>
<gene>
    <name evidence="1" type="ORF">PGB34_11590</name>
</gene>
<proteinExistence type="predicted"/>
<keyword evidence="2" id="KW-1185">Reference proteome</keyword>
<evidence type="ECO:0000313" key="1">
    <source>
        <dbReference type="EMBL" id="MDA7417010.1"/>
    </source>
</evidence>
<organism evidence="1 2">
    <name type="scientific">Xenophilus arseniciresistens</name>
    <dbReference type="NCBI Taxonomy" id="1283306"/>
    <lineage>
        <taxon>Bacteria</taxon>
        <taxon>Pseudomonadati</taxon>
        <taxon>Pseudomonadota</taxon>
        <taxon>Betaproteobacteria</taxon>
        <taxon>Burkholderiales</taxon>
        <taxon>Comamonadaceae</taxon>
        <taxon>Xenophilus</taxon>
    </lineage>
</organism>